<reference evidence="3" key="1">
    <citation type="submission" date="2024-04" db="EMBL/GenBank/DDBJ databases">
        <authorList>
            <person name="Shaw F."/>
            <person name="Minotto A."/>
        </authorList>
    </citation>
    <scope>NUCLEOTIDE SEQUENCE [LARGE SCALE GENOMIC DNA]</scope>
</reference>
<evidence type="ECO:0000256" key="1">
    <source>
        <dbReference type="SAM" id="MobiDB-lite"/>
    </source>
</evidence>
<gene>
    <name evidence="2" type="ORF">GFSPODELE1_LOCUS2569</name>
</gene>
<feature type="compositionally biased region" description="Polar residues" evidence="1">
    <location>
        <begin position="256"/>
        <end position="267"/>
    </location>
</feature>
<keyword evidence="3" id="KW-1185">Reference proteome</keyword>
<evidence type="ECO:0000313" key="3">
    <source>
        <dbReference type="Proteomes" id="UP001497453"/>
    </source>
</evidence>
<sequence>MAFSPLRSLKPSYKLWCWSPRFVFIHLVFYPYANDPHDLTFNLCFHDAFFHGCCSCCHRYLCSTCVLRSARVCSILPHVLDVSSRIRFEERALTRNGVVRRQPKLLKGFKTPKRPLPKTPKLLPEPPSEPLPKPLPKPPSEPLPEPVSKPQALPEPDPEPQPQPSKPSGPSPWENIANGAQAAGSVAGIVTSGIDTNIAQQQLALQQQEASQMAAQANATDVAEATVSSSDMPGTVTASAAPDTTPTSVAPEAYAQPSQPVALQSQAGMVSAVSRRKMEARGFGGLRLPSLSSFREIANTAESMGNVVTLSTGAEQQQYQVNPQEQQQQVSSQFATLQAAQPTQPASKNVQQQQAIQQQQALQQLRIGTTAFASG</sequence>
<name>A0ABP1CWZ4_9APHY</name>
<proteinExistence type="predicted"/>
<feature type="region of interest" description="Disordered" evidence="1">
    <location>
        <begin position="104"/>
        <end position="177"/>
    </location>
</feature>
<evidence type="ECO:0000313" key="2">
    <source>
        <dbReference type="EMBL" id="CAL1699238.1"/>
    </source>
</evidence>
<feature type="compositionally biased region" description="Pro residues" evidence="1">
    <location>
        <begin position="123"/>
        <end position="170"/>
    </location>
</feature>
<feature type="compositionally biased region" description="Low complexity" evidence="1">
    <location>
        <begin position="203"/>
        <end position="219"/>
    </location>
</feature>
<dbReference type="Proteomes" id="UP001497453">
    <property type="component" value="Chromosome 11"/>
</dbReference>
<dbReference type="EMBL" id="OZ037954">
    <property type="protein sequence ID" value="CAL1699238.1"/>
    <property type="molecule type" value="Genomic_DNA"/>
</dbReference>
<feature type="region of interest" description="Disordered" evidence="1">
    <location>
        <begin position="323"/>
        <end position="355"/>
    </location>
</feature>
<protein>
    <submittedName>
        <fullName evidence="2">Uncharacterized protein</fullName>
    </submittedName>
</protein>
<accession>A0ABP1CWZ4</accession>
<feature type="compositionally biased region" description="Low complexity" evidence="1">
    <location>
        <begin position="235"/>
        <end position="251"/>
    </location>
</feature>
<organism evidence="2 3">
    <name type="scientific">Somion occarium</name>
    <dbReference type="NCBI Taxonomy" id="3059160"/>
    <lineage>
        <taxon>Eukaryota</taxon>
        <taxon>Fungi</taxon>
        <taxon>Dikarya</taxon>
        <taxon>Basidiomycota</taxon>
        <taxon>Agaricomycotina</taxon>
        <taxon>Agaricomycetes</taxon>
        <taxon>Polyporales</taxon>
        <taxon>Cerrenaceae</taxon>
        <taxon>Somion</taxon>
    </lineage>
</organism>
<feature type="region of interest" description="Disordered" evidence="1">
    <location>
        <begin position="203"/>
        <end position="267"/>
    </location>
</feature>